<dbReference type="Proteomes" id="UP001320706">
    <property type="component" value="Unassembled WGS sequence"/>
</dbReference>
<dbReference type="EMBL" id="JAMKPW020000001">
    <property type="protein sequence ID" value="KAK8221966.1"/>
    <property type="molecule type" value="Genomic_DNA"/>
</dbReference>
<evidence type="ECO:0000313" key="1">
    <source>
        <dbReference type="EMBL" id="KAK8221966.1"/>
    </source>
</evidence>
<comment type="caution">
    <text evidence="1">The sequence shown here is derived from an EMBL/GenBank/DDBJ whole genome shotgun (WGS) entry which is preliminary data.</text>
</comment>
<gene>
    <name evidence="1" type="ORF">M8818_000133</name>
</gene>
<keyword evidence="2" id="KW-1185">Reference proteome</keyword>
<name>A0ACC3SNS6_9PEZI</name>
<accession>A0ACC3SNS6</accession>
<reference evidence="1" key="1">
    <citation type="submission" date="2024-02" db="EMBL/GenBank/DDBJ databases">
        <title>Metagenome Assembled Genome of Zalaria obscura JY119.</title>
        <authorList>
            <person name="Vighnesh L."/>
            <person name="Jagadeeshwari U."/>
            <person name="Venkata Ramana C."/>
            <person name="Sasikala C."/>
        </authorList>
    </citation>
    <scope>NUCLEOTIDE SEQUENCE</scope>
    <source>
        <strain evidence="1">JY119</strain>
    </source>
</reference>
<sequence length="335" mass="36432">MRQSPRTSPVKQTPSESLNIQPPPTLSSPVRSIHCMSRMSPKRKRSDTTHGPLSDTEIVEAVNKAKDEVEVEVEVAADGGGSSPRTRIVADRLRCLAIETPAPSPTPEDNQPDRIPKKRLKSGGAEDAVHVPHRDVENNPATPLQDVTGFKRKAKLQEIGETPDCYARYPSSPPLSPLPKRPSGLSPTKPSIVKAAHARMVSPPPPTPITSPPEPNMDLTANAVPLARSPGESGGPKNATALTWQESEITGHEIDTTGGDDGEGINGIGFKPTPAMAYARSQRRKQQVSEWRAREAREARQRRMEKRRGGSGDFRGARDRAEESKRVVRFAEASQ</sequence>
<evidence type="ECO:0000313" key="2">
    <source>
        <dbReference type="Proteomes" id="UP001320706"/>
    </source>
</evidence>
<organism evidence="1 2">
    <name type="scientific">Zalaria obscura</name>
    <dbReference type="NCBI Taxonomy" id="2024903"/>
    <lineage>
        <taxon>Eukaryota</taxon>
        <taxon>Fungi</taxon>
        <taxon>Dikarya</taxon>
        <taxon>Ascomycota</taxon>
        <taxon>Pezizomycotina</taxon>
        <taxon>Dothideomycetes</taxon>
        <taxon>Dothideomycetidae</taxon>
        <taxon>Dothideales</taxon>
        <taxon>Zalariaceae</taxon>
        <taxon>Zalaria</taxon>
    </lineage>
</organism>
<proteinExistence type="predicted"/>
<protein>
    <submittedName>
        <fullName evidence="1">Uncharacterized protein</fullName>
    </submittedName>
</protein>